<name>A0A1M6WPD0_XYLRU</name>
<dbReference type="OrthoDB" id="9810445at2"/>
<comment type="similarity">
    <text evidence="6">Belongs to the peptidase M48 family.</text>
</comment>
<gene>
    <name evidence="10" type="ORF">SAMN05216463_11780</name>
</gene>
<dbReference type="InterPro" id="IPR001915">
    <property type="entry name" value="Peptidase_M48"/>
</dbReference>
<dbReference type="CDD" id="cd07331">
    <property type="entry name" value="M48C_Oma1_like"/>
    <property type="match status" value="1"/>
</dbReference>
<keyword evidence="4 6" id="KW-0862">Zinc</keyword>
<evidence type="ECO:0000313" key="11">
    <source>
        <dbReference type="Proteomes" id="UP000184130"/>
    </source>
</evidence>
<dbReference type="GO" id="GO:0046872">
    <property type="term" value="F:metal ion binding"/>
    <property type="evidence" value="ECO:0007669"/>
    <property type="project" value="UniProtKB-KW"/>
</dbReference>
<feature type="region of interest" description="Disordered" evidence="7">
    <location>
        <begin position="271"/>
        <end position="291"/>
    </location>
</feature>
<organism evidence="10 11">
    <name type="scientific">Xylanibacter ruminicola</name>
    <name type="common">Prevotella ruminicola</name>
    <dbReference type="NCBI Taxonomy" id="839"/>
    <lineage>
        <taxon>Bacteria</taxon>
        <taxon>Pseudomonadati</taxon>
        <taxon>Bacteroidota</taxon>
        <taxon>Bacteroidia</taxon>
        <taxon>Bacteroidales</taxon>
        <taxon>Prevotellaceae</taxon>
        <taxon>Xylanibacter</taxon>
    </lineage>
</organism>
<dbReference type="InterPro" id="IPR051156">
    <property type="entry name" value="Mito/Outer_Membr_Metalloprot"/>
</dbReference>
<evidence type="ECO:0000256" key="4">
    <source>
        <dbReference type="ARBA" id="ARBA00022833"/>
    </source>
</evidence>
<evidence type="ECO:0000259" key="9">
    <source>
        <dbReference type="Pfam" id="PF01435"/>
    </source>
</evidence>
<feature type="signal peptide" evidence="8">
    <location>
        <begin position="1"/>
        <end position="24"/>
    </location>
</feature>
<dbReference type="PANTHER" id="PTHR22726">
    <property type="entry name" value="METALLOENDOPEPTIDASE OMA1"/>
    <property type="match status" value="1"/>
</dbReference>
<dbReference type="PROSITE" id="PS51257">
    <property type="entry name" value="PROKAR_LIPOPROTEIN"/>
    <property type="match status" value="1"/>
</dbReference>
<evidence type="ECO:0000256" key="5">
    <source>
        <dbReference type="ARBA" id="ARBA00023049"/>
    </source>
</evidence>
<dbReference type="RefSeq" id="WP_073209713.1">
    <property type="nucleotide sequence ID" value="NZ_FRBD01000017.1"/>
</dbReference>
<keyword evidence="3 6" id="KW-0378">Hydrolase</keyword>
<evidence type="ECO:0000313" key="10">
    <source>
        <dbReference type="EMBL" id="SHK95548.1"/>
    </source>
</evidence>
<feature type="domain" description="Peptidase M48" evidence="9">
    <location>
        <begin position="91"/>
        <end position="260"/>
    </location>
</feature>
<keyword evidence="8" id="KW-0732">Signal</keyword>
<accession>A0A1M6WPD0</accession>
<evidence type="ECO:0000256" key="8">
    <source>
        <dbReference type="SAM" id="SignalP"/>
    </source>
</evidence>
<dbReference type="GO" id="GO:0051603">
    <property type="term" value="P:proteolysis involved in protein catabolic process"/>
    <property type="evidence" value="ECO:0007669"/>
    <property type="project" value="TreeGrafter"/>
</dbReference>
<keyword evidence="2" id="KW-0479">Metal-binding</keyword>
<keyword evidence="1 6" id="KW-0645">Protease</keyword>
<dbReference type="GO" id="GO:0004222">
    <property type="term" value="F:metalloendopeptidase activity"/>
    <property type="evidence" value="ECO:0007669"/>
    <property type="project" value="InterPro"/>
</dbReference>
<evidence type="ECO:0000256" key="3">
    <source>
        <dbReference type="ARBA" id="ARBA00022801"/>
    </source>
</evidence>
<protein>
    <submittedName>
        <fullName evidence="10">Peptidase family M48</fullName>
    </submittedName>
</protein>
<dbReference type="EMBL" id="FRBD01000017">
    <property type="protein sequence ID" value="SHK95548.1"/>
    <property type="molecule type" value="Genomic_DNA"/>
</dbReference>
<evidence type="ECO:0000256" key="2">
    <source>
        <dbReference type="ARBA" id="ARBA00022723"/>
    </source>
</evidence>
<dbReference type="AlphaFoldDB" id="A0A1M6WPD0"/>
<evidence type="ECO:0000256" key="7">
    <source>
        <dbReference type="SAM" id="MobiDB-lite"/>
    </source>
</evidence>
<dbReference type="Gene3D" id="3.30.2010.10">
    <property type="entry name" value="Metalloproteases ('zincins'), catalytic domain"/>
    <property type="match status" value="1"/>
</dbReference>
<keyword evidence="5 6" id="KW-0482">Metalloprotease</keyword>
<comment type="cofactor">
    <cofactor evidence="6">
        <name>Zn(2+)</name>
        <dbReference type="ChEBI" id="CHEBI:29105"/>
    </cofactor>
    <text evidence="6">Binds 1 zinc ion per subunit.</text>
</comment>
<evidence type="ECO:0000256" key="6">
    <source>
        <dbReference type="RuleBase" id="RU003983"/>
    </source>
</evidence>
<sequence>MKKVKFFIMSMVAVLLVSCGTTNTVPITGRKQRLMVSDGEVLTLSTQQYQEFMKSAKLSTNATNTAMVKRVGTNLANAVVNFLNENGMQNDVQNYQWTFNLVADNQANAWCMPGGLIVVYEGLLPITKDEASLAIVLGHEIAHAVARHSAEQMSKQIQQQYGVQGAGVLASILGVGDNTIALGQAAAAQGLSFLNLKYSRDNENEADHLGLIFAAMAGYDPSVAVSFWERMSAASGNKSTAEFLSDHPSDATRIKNIQGWLPEAQKYYKPKTTTTTTKKTTTKKTTTKKKK</sequence>
<feature type="chain" id="PRO_5013155778" evidence="8">
    <location>
        <begin position="25"/>
        <end position="291"/>
    </location>
</feature>
<dbReference type="Pfam" id="PF01435">
    <property type="entry name" value="Peptidase_M48"/>
    <property type="match status" value="1"/>
</dbReference>
<dbReference type="GO" id="GO:0016020">
    <property type="term" value="C:membrane"/>
    <property type="evidence" value="ECO:0007669"/>
    <property type="project" value="TreeGrafter"/>
</dbReference>
<reference evidence="10 11" key="1">
    <citation type="submission" date="2016-11" db="EMBL/GenBank/DDBJ databases">
        <authorList>
            <person name="Jaros S."/>
            <person name="Januszkiewicz K."/>
            <person name="Wedrychowicz H."/>
        </authorList>
    </citation>
    <scope>NUCLEOTIDE SEQUENCE [LARGE SCALE GENOMIC DNA]</scope>
    <source>
        <strain evidence="10 11">KHT3</strain>
    </source>
</reference>
<evidence type="ECO:0000256" key="1">
    <source>
        <dbReference type="ARBA" id="ARBA00022670"/>
    </source>
</evidence>
<dbReference type="Proteomes" id="UP000184130">
    <property type="component" value="Unassembled WGS sequence"/>
</dbReference>
<dbReference type="PANTHER" id="PTHR22726:SF1">
    <property type="entry name" value="METALLOENDOPEPTIDASE OMA1, MITOCHONDRIAL"/>
    <property type="match status" value="1"/>
</dbReference>
<feature type="compositionally biased region" description="Basic residues" evidence="7">
    <location>
        <begin position="280"/>
        <end position="291"/>
    </location>
</feature>
<proteinExistence type="inferred from homology"/>